<evidence type="ECO:0000313" key="2">
    <source>
        <dbReference type="Proteomes" id="UP001199260"/>
    </source>
</evidence>
<dbReference type="EMBL" id="JAJNCT010000014">
    <property type="protein sequence ID" value="MCD2166159.1"/>
    <property type="molecule type" value="Genomic_DNA"/>
</dbReference>
<keyword evidence="2" id="KW-1185">Reference proteome</keyword>
<accession>A0AAW4XZ79</accession>
<gene>
    <name evidence="1" type="ORF">LPW39_13580</name>
</gene>
<sequence>MESPVRVPNVPVLPVMALFASVQEAAARRHPGGEAGNVSAMLTAANGLETKAVALVTGTLMAVVVSELVASERLVLAKVKVPVPPKLTLRVVTQVGIDINP</sequence>
<dbReference type="Proteomes" id="UP001199260">
    <property type="component" value="Unassembled WGS sequence"/>
</dbReference>
<protein>
    <submittedName>
        <fullName evidence="1">Uncharacterized protein</fullName>
    </submittedName>
</protein>
<dbReference type="RefSeq" id="WP_230775766.1">
    <property type="nucleotide sequence ID" value="NZ_JAJNCT010000014.1"/>
</dbReference>
<proteinExistence type="predicted"/>
<comment type="caution">
    <text evidence="1">The sequence shown here is derived from an EMBL/GenBank/DDBJ whole genome shotgun (WGS) entry which is preliminary data.</text>
</comment>
<dbReference type="AlphaFoldDB" id="A0AAW4XZ79"/>
<organism evidence="1 2">
    <name type="scientific">Comamonas koreensis</name>
    <dbReference type="NCBI Taxonomy" id="160825"/>
    <lineage>
        <taxon>Bacteria</taxon>
        <taxon>Pseudomonadati</taxon>
        <taxon>Pseudomonadota</taxon>
        <taxon>Betaproteobacteria</taxon>
        <taxon>Burkholderiales</taxon>
        <taxon>Comamonadaceae</taxon>
        <taxon>Comamonas</taxon>
    </lineage>
</organism>
<reference evidence="1 2" key="1">
    <citation type="submission" date="2021-11" db="EMBL/GenBank/DDBJ databases">
        <title>Genome sequence.</title>
        <authorList>
            <person name="Sun Q."/>
        </authorList>
    </citation>
    <scope>NUCLEOTIDE SEQUENCE [LARGE SCALE GENOMIC DNA]</scope>
    <source>
        <strain evidence="1 2">KCTC 12005</strain>
    </source>
</reference>
<evidence type="ECO:0000313" key="1">
    <source>
        <dbReference type="EMBL" id="MCD2166159.1"/>
    </source>
</evidence>
<name>A0AAW4XZ79_9BURK</name>